<evidence type="ECO:0000256" key="5">
    <source>
        <dbReference type="ARBA" id="ARBA00022679"/>
    </source>
</evidence>
<dbReference type="PROSITE" id="PS50885">
    <property type="entry name" value="HAMP"/>
    <property type="match status" value="1"/>
</dbReference>
<dbReference type="CDD" id="cd06225">
    <property type="entry name" value="HAMP"/>
    <property type="match status" value="1"/>
</dbReference>
<evidence type="ECO:0000256" key="9">
    <source>
        <dbReference type="SAM" id="Coils"/>
    </source>
</evidence>
<dbReference type="GO" id="GO:0016020">
    <property type="term" value="C:membrane"/>
    <property type="evidence" value="ECO:0007669"/>
    <property type="project" value="UniProtKB-SubCell"/>
</dbReference>
<dbReference type="Proteomes" id="UP000294854">
    <property type="component" value="Unassembled WGS sequence"/>
</dbReference>
<evidence type="ECO:0000256" key="4">
    <source>
        <dbReference type="ARBA" id="ARBA00022553"/>
    </source>
</evidence>
<dbReference type="SUPFAM" id="SSF47384">
    <property type="entry name" value="Homodimeric domain of signal transducing histidine kinase"/>
    <property type="match status" value="1"/>
</dbReference>
<dbReference type="SMART" id="SM00388">
    <property type="entry name" value="HisKA"/>
    <property type="match status" value="1"/>
</dbReference>
<dbReference type="EMBL" id="PUFO01000030">
    <property type="protein sequence ID" value="TDG78861.1"/>
    <property type="molecule type" value="Genomic_DNA"/>
</dbReference>
<dbReference type="InterPro" id="IPR004358">
    <property type="entry name" value="Sig_transdc_His_kin-like_C"/>
</dbReference>
<dbReference type="PANTHER" id="PTHR43711:SF1">
    <property type="entry name" value="HISTIDINE KINASE 1"/>
    <property type="match status" value="1"/>
</dbReference>
<evidence type="ECO:0000313" key="14">
    <source>
        <dbReference type="Proteomes" id="UP000294854"/>
    </source>
</evidence>
<dbReference type="SUPFAM" id="SSF55874">
    <property type="entry name" value="ATPase domain of HSP90 chaperone/DNA topoisomerase II/histidine kinase"/>
    <property type="match status" value="1"/>
</dbReference>
<evidence type="ECO:0000256" key="6">
    <source>
        <dbReference type="ARBA" id="ARBA00022777"/>
    </source>
</evidence>
<dbReference type="PANTHER" id="PTHR43711">
    <property type="entry name" value="TWO-COMPONENT HISTIDINE KINASE"/>
    <property type="match status" value="1"/>
</dbReference>
<organism evidence="13 14">
    <name type="scientific">Secundilactobacillus malefermentans</name>
    <dbReference type="NCBI Taxonomy" id="176292"/>
    <lineage>
        <taxon>Bacteria</taxon>
        <taxon>Bacillati</taxon>
        <taxon>Bacillota</taxon>
        <taxon>Bacilli</taxon>
        <taxon>Lactobacillales</taxon>
        <taxon>Lactobacillaceae</taxon>
        <taxon>Secundilactobacillus</taxon>
    </lineage>
</organism>
<feature type="domain" description="HAMP" evidence="12">
    <location>
        <begin position="200"/>
        <end position="252"/>
    </location>
</feature>
<name>A0A4R5NR87_9LACO</name>
<dbReference type="Pfam" id="PF02518">
    <property type="entry name" value="HATPase_c"/>
    <property type="match status" value="1"/>
</dbReference>
<evidence type="ECO:0000313" key="13">
    <source>
        <dbReference type="EMBL" id="TDG78861.1"/>
    </source>
</evidence>
<dbReference type="OrthoDB" id="3436at2"/>
<dbReference type="FunFam" id="3.30.565.10:FF:000006">
    <property type="entry name" value="Sensor histidine kinase WalK"/>
    <property type="match status" value="1"/>
</dbReference>
<dbReference type="Gene3D" id="1.10.287.130">
    <property type="match status" value="1"/>
</dbReference>
<sequence>MKLIYQQMLAFLAVIATVLILLGLSFSKSTRTMVYMNTWSTMEKYANSLVEQSVRVSSQDNGRVTFDTNALESSELLLQNQSVHFTVYNAKNTVTFPDNVNTAKISATDWRKLKRGEIVHKVSDRNMRLQNGQTQPAMTDVLKPYFYTDSHNKRRLIAVVKVGSFISDINTNINQINKNLIKPLIISSLVALGIAFLLASFSNSRINRLRRATKQVSEGNYDVKLKTKHRDEIDDLTNDFNGMIKSLKESQDEIKRQEERRRTFMADAAHEIRTPLTTINGLLEGLAYDAIPEESKDQSIKLMRNETKRLIRLVNENLDYEKIRANQIGLNKQEFDAVDALNNLVEQLQQKAEAKNDTLELQIPKQISVYADYDRFVQIMFNITQNAIQFTDNGQITINAQRGFEESIFKISDTGIGMTSEQLSNIWERYYKADPSRRNTKYGESGLGLAIVHQLVQQHNGKIEVTSKPDAGTTFTIIFPDKFQSKNS</sequence>
<keyword evidence="10" id="KW-1133">Transmembrane helix</keyword>
<dbReference type="AlphaFoldDB" id="A0A4R5NR87"/>
<keyword evidence="10" id="KW-0812">Transmembrane</keyword>
<dbReference type="InterPro" id="IPR005467">
    <property type="entry name" value="His_kinase_dom"/>
</dbReference>
<dbReference type="PROSITE" id="PS50109">
    <property type="entry name" value="HIS_KIN"/>
    <property type="match status" value="1"/>
</dbReference>
<dbReference type="InterPro" id="IPR003661">
    <property type="entry name" value="HisK_dim/P_dom"/>
</dbReference>
<keyword evidence="4" id="KW-0597">Phosphoprotein</keyword>
<evidence type="ECO:0000256" key="3">
    <source>
        <dbReference type="ARBA" id="ARBA00012438"/>
    </source>
</evidence>
<evidence type="ECO:0000256" key="7">
    <source>
        <dbReference type="ARBA" id="ARBA00023012"/>
    </source>
</evidence>
<comment type="caution">
    <text evidence="13">The sequence shown here is derived from an EMBL/GenBank/DDBJ whole genome shotgun (WGS) entry which is preliminary data.</text>
</comment>
<dbReference type="SMART" id="SM00304">
    <property type="entry name" value="HAMP"/>
    <property type="match status" value="1"/>
</dbReference>
<evidence type="ECO:0000256" key="1">
    <source>
        <dbReference type="ARBA" id="ARBA00000085"/>
    </source>
</evidence>
<comment type="subcellular location">
    <subcellularLocation>
        <location evidence="2">Membrane</location>
    </subcellularLocation>
</comment>
<keyword evidence="6" id="KW-0418">Kinase</keyword>
<dbReference type="CDD" id="cd00082">
    <property type="entry name" value="HisKA"/>
    <property type="match status" value="1"/>
</dbReference>
<dbReference type="Gene3D" id="6.10.340.10">
    <property type="match status" value="1"/>
</dbReference>
<dbReference type="PRINTS" id="PR00344">
    <property type="entry name" value="BCTRLSENSOR"/>
</dbReference>
<evidence type="ECO:0000256" key="10">
    <source>
        <dbReference type="SAM" id="Phobius"/>
    </source>
</evidence>
<evidence type="ECO:0000259" key="11">
    <source>
        <dbReference type="PROSITE" id="PS50109"/>
    </source>
</evidence>
<feature type="transmembrane region" description="Helical" evidence="10">
    <location>
        <begin position="180"/>
        <end position="201"/>
    </location>
</feature>
<dbReference type="Pfam" id="PF00672">
    <property type="entry name" value="HAMP"/>
    <property type="match status" value="1"/>
</dbReference>
<keyword evidence="8 10" id="KW-0472">Membrane</keyword>
<dbReference type="FunFam" id="1.10.287.130:FF:000001">
    <property type="entry name" value="Two-component sensor histidine kinase"/>
    <property type="match status" value="1"/>
</dbReference>
<feature type="domain" description="Histidine kinase" evidence="11">
    <location>
        <begin position="267"/>
        <end position="483"/>
    </location>
</feature>
<dbReference type="STRING" id="1122149.FD44_GL001023"/>
<dbReference type="InterPro" id="IPR036097">
    <property type="entry name" value="HisK_dim/P_sf"/>
</dbReference>
<comment type="catalytic activity">
    <reaction evidence="1">
        <text>ATP + protein L-histidine = ADP + protein N-phospho-L-histidine.</text>
        <dbReference type="EC" id="2.7.13.3"/>
    </reaction>
</comment>
<dbReference type="InterPro" id="IPR050736">
    <property type="entry name" value="Sensor_HK_Regulatory"/>
</dbReference>
<evidence type="ECO:0000259" key="12">
    <source>
        <dbReference type="PROSITE" id="PS50885"/>
    </source>
</evidence>
<accession>A0A4R5NR87</accession>
<dbReference type="InterPro" id="IPR036890">
    <property type="entry name" value="HATPase_C_sf"/>
</dbReference>
<evidence type="ECO:0000256" key="8">
    <source>
        <dbReference type="ARBA" id="ARBA00023136"/>
    </source>
</evidence>
<dbReference type="Gene3D" id="3.30.565.10">
    <property type="entry name" value="Histidine kinase-like ATPase, C-terminal domain"/>
    <property type="match status" value="1"/>
</dbReference>
<dbReference type="RefSeq" id="WP_010620625.1">
    <property type="nucleotide sequence ID" value="NZ_PUFO01000030.1"/>
</dbReference>
<dbReference type="Pfam" id="PF00512">
    <property type="entry name" value="HisKA"/>
    <property type="match status" value="1"/>
</dbReference>
<reference evidence="13 14" key="1">
    <citation type="journal article" date="2019" name="Appl. Microbiol. Biotechnol.">
        <title>Uncovering carbohydrate metabolism through a genotype-phenotype association study of 56 lactic acid bacteria genomes.</title>
        <authorList>
            <person name="Buron-Moles G."/>
            <person name="Chailyan A."/>
            <person name="Dolejs I."/>
            <person name="Forster J."/>
            <person name="Miks M.H."/>
        </authorList>
    </citation>
    <scope>NUCLEOTIDE SEQUENCE [LARGE SCALE GENOMIC DNA]</scope>
    <source>
        <strain evidence="13 14">ATCC 49373</strain>
    </source>
</reference>
<protein>
    <recommendedName>
        <fullName evidence="3">histidine kinase</fullName>
        <ecNumber evidence="3">2.7.13.3</ecNumber>
    </recommendedName>
</protein>
<evidence type="ECO:0000256" key="2">
    <source>
        <dbReference type="ARBA" id="ARBA00004370"/>
    </source>
</evidence>
<dbReference type="GO" id="GO:0000155">
    <property type="term" value="F:phosphorelay sensor kinase activity"/>
    <property type="evidence" value="ECO:0007669"/>
    <property type="project" value="InterPro"/>
</dbReference>
<gene>
    <name evidence="13" type="ORF">C5L31_000521</name>
</gene>
<feature type="coiled-coil region" evidence="9">
    <location>
        <begin position="240"/>
        <end position="267"/>
    </location>
</feature>
<dbReference type="EC" id="2.7.13.3" evidence="3"/>
<dbReference type="SMART" id="SM00387">
    <property type="entry name" value="HATPase_c"/>
    <property type="match status" value="1"/>
</dbReference>
<proteinExistence type="predicted"/>
<dbReference type="SUPFAM" id="SSF158472">
    <property type="entry name" value="HAMP domain-like"/>
    <property type="match status" value="1"/>
</dbReference>
<keyword evidence="14" id="KW-1185">Reference proteome</keyword>
<keyword evidence="5" id="KW-0808">Transferase</keyword>
<keyword evidence="9" id="KW-0175">Coiled coil</keyword>
<keyword evidence="7" id="KW-0902">Two-component regulatory system</keyword>
<feature type="coiled-coil region" evidence="9">
    <location>
        <begin position="331"/>
        <end position="362"/>
    </location>
</feature>
<dbReference type="InterPro" id="IPR003660">
    <property type="entry name" value="HAMP_dom"/>
</dbReference>
<dbReference type="InterPro" id="IPR003594">
    <property type="entry name" value="HATPase_dom"/>
</dbReference>